<dbReference type="GO" id="GO:0016787">
    <property type="term" value="F:hydrolase activity"/>
    <property type="evidence" value="ECO:0007669"/>
    <property type="project" value="InterPro"/>
</dbReference>
<evidence type="ECO:0000256" key="3">
    <source>
        <dbReference type="ARBA" id="ARBA00023125"/>
    </source>
</evidence>
<dbReference type="GO" id="GO:0006270">
    <property type="term" value="P:DNA replication initiation"/>
    <property type="evidence" value="ECO:0007669"/>
    <property type="project" value="TreeGrafter"/>
</dbReference>
<proteinExistence type="predicted"/>
<dbReference type="GO" id="GO:0005524">
    <property type="term" value="F:ATP binding"/>
    <property type="evidence" value="ECO:0007669"/>
    <property type="project" value="UniProtKB-KW"/>
</dbReference>
<dbReference type="GO" id="GO:0006310">
    <property type="term" value="P:DNA recombination"/>
    <property type="evidence" value="ECO:0007669"/>
    <property type="project" value="TreeGrafter"/>
</dbReference>
<dbReference type="GO" id="GO:0003677">
    <property type="term" value="F:DNA binding"/>
    <property type="evidence" value="ECO:0007669"/>
    <property type="project" value="UniProtKB-KW"/>
</dbReference>
<dbReference type="PROSITE" id="PS51194">
    <property type="entry name" value="HELICASE_CTER"/>
    <property type="match status" value="1"/>
</dbReference>
<protein>
    <submittedName>
        <fullName evidence="6">DEAD/DEAH box helicase</fullName>
    </submittedName>
</protein>
<evidence type="ECO:0000259" key="4">
    <source>
        <dbReference type="PROSITE" id="PS51192"/>
    </source>
</evidence>
<keyword evidence="3" id="KW-0238">DNA-binding</keyword>
<dbReference type="SMART" id="SM00487">
    <property type="entry name" value="DEXDc"/>
    <property type="match status" value="1"/>
</dbReference>
<evidence type="ECO:0000313" key="7">
    <source>
        <dbReference type="Proteomes" id="UP000626844"/>
    </source>
</evidence>
<evidence type="ECO:0000313" key="6">
    <source>
        <dbReference type="EMBL" id="MBD1381387.1"/>
    </source>
</evidence>
<evidence type="ECO:0000256" key="2">
    <source>
        <dbReference type="ARBA" id="ARBA00022840"/>
    </source>
</evidence>
<evidence type="ECO:0000259" key="5">
    <source>
        <dbReference type="PROSITE" id="PS51194"/>
    </source>
</evidence>
<dbReference type="InterPro" id="IPR027417">
    <property type="entry name" value="P-loop_NTPase"/>
</dbReference>
<dbReference type="GO" id="GO:0006302">
    <property type="term" value="P:double-strand break repair"/>
    <property type="evidence" value="ECO:0007669"/>
    <property type="project" value="TreeGrafter"/>
</dbReference>
<dbReference type="CDD" id="cd17925">
    <property type="entry name" value="DEXDc_ComFA"/>
    <property type="match status" value="1"/>
</dbReference>
<keyword evidence="6" id="KW-0378">Hydrolase</keyword>
<keyword evidence="2" id="KW-0067">ATP-binding</keyword>
<dbReference type="EMBL" id="JACXAI010000018">
    <property type="protein sequence ID" value="MBD1381387.1"/>
    <property type="molecule type" value="Genomic_DNA"/>
</dbReference>
<organism evidence="6 7">
    <name type="scientific">Metabacillus arenae</name>
    <dbReference type="NCBI Taxonomy" id="2771434"/>
    <lineage>
        <taxon>Bacteria</taxon>
        <taxon>Bacillati</taxon>
        <taxon>Bacillota</taxon>
        <taxon>Bacilli</taxon>
        <taxon>Bacillales</taxon>
        <taxon>Bacillaceae</taxon>
        <taxon>Metabacillus</taxon>
    </lineage>
</organism>
<gene>
    <name evidence="6" type="ORF">IC621_14200</name>
</gene>
<name>A0A926NNW7_9BACI</name>
<evidence type="ECO:0000256" key="1">
    <source>
        <dbReference type="ARBA" id="ARBA00022741"/>
    </source>
</evidence>
<dbReference type="PANTHER" id="PTHR30580">
    <property type="entry name" value="PRIMOSOMAL PROTEIN N"/>
    <property type="match status" value="1"/>
</dbReference>
<dbReference type="SUPFAM" id="SSF52540">
    <property type="entry name" value="P-loop containing nucleoside triphosphate hydrolases"/>
    <property type="match status" value="1"/>
</dbReference>
<comment type="caution">
    <text evidence="6">The sequence shown here is derived from an EMBL/GenBank/DDBJ whole genome shotgun (WGS) entry which is preliminary data.</text>
</comment>
<keyword evidence="7" id="KW-1185">Reference proteome</keyword>
<keyword evidence="1" id="KW-0547">Nucleotide-binding</keyword>
<dbReference type="Pfam" id="PF00271">
    <property type="entry name" value="Helicase_C"/>
    <property type="match status" value="1"/>
</dbReference>
<dbReference type="Gene3D" id="3.40.50.300">
    <property type="entry name" value="P-loop containing nucleotide triphosphate hydrolases"/>
    <property type="match status" value="2"/>
</dbReference>
<dbReference type="AlphaFoldDB" id="A0A926NNW7"/>
<dbReference type="GO" id="GO:0043138">
    <property type="term" value="F:3'-5' DNA helicase activity"/>
    <property type="evidence" value="ECO:0007669"/>
    <property type="project" value="TreeGrafter"/>
</dbReference>
<dbReference type="PROSITE" id="PS51192">
    <property type="entry name" value="HELICASE_ATP_BIND_1"/>
    <property type="match status" value="1"/>
</dbReference>
<dbReference type="Pfam" id="PF04851">
    <property type="entry name" value="ResIII"/>
    <property type="match status" value="1"/>
</dbReference>
<accession>A0A926NNW7</accession>
<dbReference type="SMART" id="SM00490">
    <property type="entry name" value="HELICc"/>
    <property type="match status" value="1"/>
</dbReference>
<feature type="domain" description="Helicase ATP-binding" evidence="4">
    <location>
        <begin position="164"/>
        <end position="316"/>
    </location>
</feature>
<keyword evidence="6" id="KW-0347">Helicase</keyword>
<sequence>MRIISSIDALTLTYDLQRGRKLSECSFLPRPPLDTSFSFNKDLQNILYGRHLTNDDLSLPLSEMQSHLEKGYLNLDYGVFKKNGNWFCNRCGNNNLNKFAVFHCARCGENCTYCRSCIMMGRICECTPFFTWSGPALELPPLHNSLVWSGALSAGQANASKKMIESIKAPRSLLVWAVCGAGKTEILFEGIQEALAAGKRVCIATPRTDVVLELSPRLKNAFPNANLAVLYGGSEDRGKLASLTISTTHQLLRYNQAFDVLIIDEVDAFPYSLDETLQFAAEKARKPQGTLIYLSATPSKKMQHKVERRKLDCVKIPARYHGHTLPVPSFEWCGNWRKALEKRKLPQTILNWVLNQIDNQKQAFIFAPRIEFLNKIVDLIKPFCDLVDSVHAEDPERKEKVLAFREGKTLLLVTTTILERGVTIPNSDVAVLGAEDSIFTESALVQIAGRVGRHPDYPGGDVFYFHYGKTEAMIQAKNHIEAMNSLAKKSNI</sequence>
<dbReference type="PANTHER" id="PTHR30580:SF1">
    <property type="entry name" value="COMF OPERON PROTEIN 1"/>
    <property type="match status" value="1"/>
</dbReference>
<dbReference type="InterPro" id="IPR014001">
    <property type="entry name" value="Helicase_ATP-bd"/>
</dbReference>
<dbReference type="FunFam" id="3.40.50.300:FF:001736">
    <property type="entry name" value="COMF operon protein 1"/>
    <property type="match status" value="1"/>
</dbReference>
<dbReference type="InterPro" id="IPR006935">
    <property type="entry name" value="Helicase/UvrB_N"/>
</dbReference>
<feature type="domain" description="Helicase C-terminal" evidence="5">
    <location>
        <begin position="349"/>
        <end position="492"/>
    </location>
</feature>
<reference evidence="6" key="1">
    <citation type="submission" date="2020-09" db="EMBL/GenBank/DDBJ databases">
        <title>A novel bacterium of genus Bacillus, isolated from South China Sea.</title>
        <authorList>
            <person name="Huang H."/>
            <person name="Mo K."/>
            <person name="Hu Y."/>
        </authorList>
    </citation>
    <scope>NUCLEOTIDE SEQUENCE</scope>
    <source>
        <strain evidence="6">IB182487</strain>
    </source>
</reference>
<dbReference type="Proteomes" id="UP000626844">
    <property type="component" value="Unassembled WGS sequence"/>
</dbReference>
<dbReference type="InterPro" id="IPR001650">
    <property type="entry name" value="Helicase_C-like"/>
</dbReference>
<dbReference type="RefSeq" id="WP_191158989.1">
    <property type="nucleotide sequence ID" value="NZ_JACXAI010000018.1"/>
</dbReference>